<evidence type="ECO:0008006" key="3">
    <source>
        <dbReference type="Google" id="ProtNLM"/>
    </source>
</evidence>
<sequence>MKLLTDFKNKYYILSRLAHFKERNDNLNENVNSEEFDFFKAHIRSIIENAQINKELVVNADETGFQILPNSIKTWAYKGTKNISIRPLDSTKQCISVMASITSNYCKIQLFIIGHGNSLEEAEEQVGQLREKNKLSYSAKSYDL</sequence>
<reference evidence="1 2" key="1">
    <citation type="submission" date="2024-04" db="EMBL/GenBank/DDBJ databases">
        <title>Tritrichomonas musculus Genome.</title>
        <authorList>
            <person name="Alves-Ferreira E."/>
            <person name="Grigg M."/>
            <person name="Lorenzi H."/>
            <person name="Galac M."/>
        </authorList>
    </citation>
    <scope>NUCLEOTIDE SEQUENCE [LARGE SCALE GENOMIC DNA]</scope>
    <source>
        <strain evidence="1 2">EAF2021</strain>
    </source>
</reference>
<evidence type="ECO:0000313" key="1">
    <source>
        <dbReference type="EMBL" id="KAK8841441.1"/>
    </source>
</evidence>
<keyword evidence="2" id="KW-1185">Reference proteome</keyword>
<comment type="caution">
    <text evidence="1">The sequence shown here is derived from an EMBL/GenBank/DDBJ whole genome shotgun (WGS) entry which is preliminary data.</text>
</comment>
<dbReference type="EMBL" id="JAPFFF010000041">
    <property type="protein sequence ID" value="KAK8841441.1"/>
    <property type="molecule type" value="Genomic_DNA"/>
</dbReference>
<organism evidence="1 2">
    <name type="scientific">Tritrichomonas musculus</name>
    <dbReference type="NCBI Taxonomy" id="1915356"/>
    <lineage>
        <taxon>Eukaryota</taxon>
        <taxon>Metamonada</taxon>
        <taxon>Parabasalia</taxon>
        <taxon>Tritrichomonadida</taxon>
        <taxon>Tritrichomonadidae</taxon>
        <taxon>Tritrichomonas</taxon>
    </lineage>
</organism>
<dbReference type="Proteomes" id="UP001470230">
    <property type="component" value="Unassembled WGS sequence"/>
</dbReference>
<proteinExistence type="predicted"/>
<gene>
    <name evidence="1" type="ORF">M9Y10_027058</name>
</gene>
<evidence type="ECO:0000313" key="2">
    <source>
        <dbReference type="Proteomes" id="UP001470230"/>
    </source>
</evidence>
<name>A0ABR2H681_9EUKA</name>
<accession>A0ABR2H681</accession>
<protein>
    <recommendedName>
        <fullName evidence="3">DDE-1 domain-containing protein</fullName>
    </recommendedName>
</protein>